<comment type="caution">
    <text evidence="1">Lacks conserved residue(s) required for the propagation of feature annotation.</text>
</comment>
<protein>
    <submittedName>
        <fullName evidence="4">Toxin candidate TRINITY_DN14005_c0_g2_i2</fullName>
    </submittedName>
</protein>
<reference evidence="4" key="2">
    <citation type="submission" date="2020-07" db="EMBL/GenBank/DDBJ databases">
        <authorList>
            <person name="Klompen A.L."/>
            <person name="Macrander J."/>
            <person name="Reitzel A.M."/>
            <person name="Stampar S.N."/>
        </authorList>
    </citation>
    <scope>NUCLEOTIDE SEQUENCE</scope>
</reference>
<reference evidence="4" key="1">
    <citation type="journal article" date="2020" name="Mar. Drugs">
        <title>Transcriptomic Analysis of Four Cerianthid (Cnidaria, Ceriantharia) Venoms.</title>
        <authorList>
            <person name="Klompen A.M.L."/>
            <person name="Macrander J."/>
            <person name="Reitzel A.M."/>
            <person name="Stampar S.N."/>
        </authorList>
    </citation>
    <scope>NUCLEOTIDE SEQUENCE</scope>
</reference>
<dbReference type="PROSITE" id="PS51670">
    <property type="entry name" value="SHKT"/>
    <property type="match status" value="2"/>
</dbReference>
<evidence type="ECO:0000256" key="1">
    <source>
        <dbReference type="PROSITE-ProRule" id="PRU01005"/>
    </source>
</evidence>
<sequence length="184" mass="21116">MFFQGLFLSLAVHLILISSISSNSSGVRKRDDSAENRHYPELRKKTSKIGKEVTETPRVSKDCTNLETKSCRRWRKRGYCQNLPRRMELYCEMECGLCVKATEKPFVCDPKHKYGCCWNREPVEEGKDCPVCKDKYRTLCGTMVSQCKKGNSKKFMLKNCPVSCGICGKKEKIKLLSNKRLIKG</sequence>
<organism evidence="4">
    <name type="scientific">Ceriantheomorphe brasiliensis</name>
    <dbReference type="NCBI Taxonomy" id="1048506"/>
    <lineage>
        <taxon>Eukaryota</taxon>
        <taxon>Metazoa</taxon>
        <taxon>Cnidaria</taxon>
        <taxon>Anthozoa</taxon>
        <taxon>Ceriantharia</taxon>
        <taxon>Spirularia</taxon>
        <taxon>Cerianthidae</taxon>
        <taxon>Ceriantheomorphe</taxon>
    </lineage>
</organism>
<dbReference type="AlphaFoldDB" id="A0A7G7WZ30"/>
<evidence type="ECO:0000313" key="4">
    <source>
        <dbReference type="EMBL" id="QNH72519.1"/>
    </source>
</evidence>
<proteinExistence type="evidence at transcript level"/>
<feature type="chain" id="PRO_5028857762" evidence="2">
    <location>
        <begin position="23"/>
        <end position="184"/>
    </location>
</feature>
<feature type="domain" description="ShKT" evidence="3">
    <location>
        <begin position="63"/>
        <end position="98"/>
    </location>
</feature>
<evidence type="ECO:0000256" key="2">
    <source>
        <dbReference type="SAM" id="SignalP"/>
    </source>
</evidence>
<dbReference type="Pfam" id="PF01549">
    <property type="entry name" value="ShK"/>
    <property type="match status" value="2"/>
</dbReference>
<dbReference type="InterPro" id="IPR003582">
    <property type="entry name" value="ShKT_dom"/>
</dbReference>
<keyword evidence="2" id="KW-0732">Signal</keyword>
<name>A0A7G7WZ30_9CNID</name>
<dbReference type="Gene3D" id="1.10.10.1940">
    <property type="match status" value="2"/>
</dbReference>
<feature type="domain" description="ShKT" evidence="3">
    <location>
        <begin position="132"/>
        <end position="167"/>
    </location>
</feature>
<feature type="signal peptide" evidence="2">
    <location>
        <begin position="1"/>
        <end position="22"/>
    </location>
</feature>
<evidence type="ECO:0000259" key="3">
    <source>
        <dbReference type="PROSITE" id="PS51670"/>
    </source>
</evidence>
<dbReference type="EMBL" id="MT747585">
    <property type="protein sequence ID" value="QNH72519.1"/>
    <property type="molecule type" value="mRNA"/>
</dbReference>
<accession>A0A7G7WZ30</accession>
<dbReference type="SMART" id="SM00254">
    <property type="entry name" value="ShKT"/>
    <property type="match status" value="2"/>
</dbReference>